<reference evidence="2" key="1">
    <citation type="journal article" date="2019" name="Int. J. Syst. Evol. Microbiol.">
        <title>The Global Catalogue of Microorganisms (GCM) 10K type strain sequencing project: providing services to taxonomists for standard genome sequencing and annotation.</title>
        <authorList>
            <consortium name="The Broad Institute Genomics Platform"/>
            <consortium name="The Broad Institute Genome Sequencing Center for Infectious Disease"/>
            <person name="Wu L."/>
            <person name="Ma J."/>
        </authorList>
    </citation>
    <scope>NUCLEOTIDE SEQUENCE [LARGE SCALE GENOMIC DNA]</scope>
    <source>
        <strain evidence="2">JCM 14545</strain>
    </source>
</reference>
<gene>
    <name evidence="1" type="ORF">GCM10009754_36700</name>
</gene>
<name>A0ABP5CDB9_9PSEU</name>
<comment type="caution">
    <text evidence="1">The sequence shown here is derived from an EMBL/GenBank/DDBJ whole genome shotgun (WGS) entry which is preliminary data.</text>
</comment>
<sequence length="132" mass="14663">MLNGELESGETIVLWETLALWGVALPEGWVITLRPDRFDADRTPLDFEVGHYSAHDYRAFLDGELIFVVVVAEVFAEGASLAQVEVNGLGWRPDTKKPRYVGDANVDDLLSYEDLRELVSDVVAQAEREVGA</sequence>
<dbReference type="Proteomes" id="UP001501116">
    <property type="component" value="Unassembled WGS sequence"/>
</dbReference>
<accession>A0ABP5CDB9</accession>
<dbReference type="RefSeq" id="WP_344419683.1">
    <property type="nucleotide sequence ID" value="NZ_BAAANN010000013.1"/>
</dbReference>
<organism evidence="1 2">
    <name type="scientific">Amycolatopsis minnesotensis</name>
    <dbReference type="NCBI Taxonomy" id="337894"/>
    <lineage>
        <taxon>Bacteria</taxon>
        <taxon>Bacillati</taxon>
        <taxon>Actinomycetota</taxon>
        <taxon>Actinomycetes</taxon>
        <taxon>Pseudonocardiales</taxon>
        <taxon>Pseudonocardiaceae</taxon>
        <taxon>Amycolatopsis</taxon>
    </lineage>
</organism>
<evidence type="ECO:0000313" key="2">
    <source>
        <dbReference type="Proteomes" id="UP001501116"/>
    </source>
</evidence>
<keyword evidence="2" id="KW-1185">Reference proteome</keyword>
<dbReference type="EMBL" id="BAAANN010000013">
    <property type="protein sequence ID" value="GAA1962196.1"/>
    <property type="molecule type" value="Genomic_DNA"/>
</dbReference>
<evidence type="ECO:0000313" key="1">
    <source>
        <dbReference type="EMBL" id="GAA1962196.1"/>
    </source>
</evidence>
<protein>
    <submittedName>
        <fullName evidence="1">Uncharacterized protein</fullName>
    </submittedName>
</protein>
<proteinExistence type="predicted"/>